<organism evidence="3 4">
    <name type="scientific">Pseudonocardia hispaniensis</name>
    <dbReference type="NCBI Taxonomy" id="904933"/>
    <lineage>
        <taxon>Bacteria</taxon>
        <taxon>Bacillati</taxon>
        <taxon>Actinomycetota</taxon>
        <taxon>Actinomycetes</taxon>
        <taxon>Pseudonocardiales</taxon>
        <taxon>Pseudonocardiaceae</taxon>
        <taxon>Pseudonocardia</taxon>
    </lineage>
</organism>
<feature type="transmembrane region" description="Helical" evidence="1">
    <location>
        <begin position="61"/>
        <end position="83"/>
    </location>
</feature>
<reference evidence="4" key="1">
    <citation type="journal article" date="2019" name="Int. J. Syst. Evol. Microbiol.">
        <title>The Global Catalogue of Microorganisms (GCM) 10K type strain sequencing project: providing services to taxonomists for standard genome sequencing and annotation.</title>
        <authorList>
            <consortium name="The Broad Institute Genomics Platform"/>
            <consortium name="The Broad Institute Genome Sequencing Center for Infectious Disease"/>
            <person name="Wu L."/>
            <person name="Ma J."/>
        </authorList>
    </citation>
    <scope>NUCLEOTIDE SEQUENCE [LARGE SCALE GENOMIC DNA]</scope>
    <source>
        <strain evidence="4">CCM 8391</strain>
    </source>
</reference>
<evidence type="ECO:0000259" key="2">
    <source>
        <dbReference type="Pfam" id="PF09990"/>
    </source>
</evidence>
<evidence type="ECO:0000313" key="3">
    <source>
        <dbReference type="EMBL" id="MFC5993135.1"/>
    </source>
</evidence>
<dbReference type="Pfam" id="PF09990">
    <property type="entry name" value="DUF2231"/>
    <property type="match status" value="1"/>
</dbReference>
<keyword evidence="1" id="KW-0812">Transmembrane</keyword>
<evidence type="ECO:0000313" key="4">
    <source>
        <dbReference type="Proteomes" id="UP001596302"/>
    </source>
</evidence>
<feature type="transmembrane region" description="Helical" evidence="1">
    <location>
        <begin position="95"/>
        <end position="115"/>
    </location>
</feature>
<dbReference type="Proteomes" id="UP001596302">
    <property type="component" value="Unassembled WGS sequence"/>
</dbReference>
<feature type="domain" description="DUF2231" evidence="2">
    <location>
        <begin position="22"/>
        <end position="160"/>
    </location>
</feature>
<protein>
    <submittedName>
        <fullName evidence="3">DUF2231 domain-containing protein</fullName>
    </submittedName>
</protein>
<sequence>MASELQQQAKEPVSAAMAGPYGHPLHPMLVTVPIGAWVASLVFDVATYLVGDAAFLVKGSFWLIAIGVLGALAAALVGFLDLFAVPTGTPARRTALVHMALMLVVTVGYVVGFLWRRGALEAAGPVGLGPLLLSMACLLVLAVAGFLGGKLAFRYGVRVADEATQAEGYRRPAEPTATATGRSTVSS</sequence>
<name>A0ABW1IXJ2_9PSEU</name>
<feature type="transmembrane region" description="Helical" evidence="1">
    <location>
        <begin position="127"/>
        <end position="148"/>
    </location>
</feature>
<comment type="caution">
    <text evidence="3">The sequence shown here is derived from an EMBL/GenBank/DDBJ whole genome shotgun (WGS) entry which is preliminary data.</text>
</comment>
<keyword evidence="4" id="KW-1185">Reference proteome</keyword>
<accession>A0ABW1IXJ2</accession>
<dbReference type="InterPro" id="IPR019251">
    <property type="entry name" value="DUF2231_TM"/>
</dbReference>
<gene>
    <name evidence="3" type="ORF">ACFQE5_02795</name>
</gene>
<evidence type="ECO:0000256" key="1">
    <source>
        <dbReference type="SAM" id="Phobius"/>
    </source>
</evidence>
<proteinExistence type="predicted"/>
<dbReference type="EMBL" id="JBHSQW010000007">
    <property type="protein sequence ID" value="MFC5993135.1"/>
    <property type="molecule type" value="Genomic_DNA"/>
</dbReference>
<keyword evidence="1" id="KW-0472">Membrane</keyword>
<keyword evidence="1" id="KW-1133">Transmembrane helix</keyword>
<feature type="transmembrane region" description="Helical" evidence="1">
    <location>
        <begin position="28"/>
        <end position="49"/>
    </location>
</feature>
<dbReference type="RefSeq" id="WP_379582406.1">
    <property type="nucleotide sequence ID" value="NZ_JBHSQW010000007.1"/>
</dbReference>